<reference evidence="2 3" key="1">
    <citation type="submission" date="2016-10" db="EMBL/GenBank/DDBJ databases">
        <title>Pseudoalteromonas amylolytica sp. nov., isolated from the surface seawater.</title>
        <authorList>
            <person name="Wu Y.-H."/>
            <person name="Cheng H."/>
            <person name="Jin X.-B."/>
            <person name="Wang C.-S."/>
            <person name="Xu X.-W."/>
        </authorList>
    </citation>
    <scope>NUCLEOTIDE SEQUENCE [LARGE SCALE GENOMIC DNA]</scope>
    <source>
        <strain evidence="2 3">JCM 12483</strain>
    </source>
</reference>
<dbReference type="Proteomes" id="UP000180253">
    <property type="component" value="Unassembled WGS sequence"/>
</dbReference>
<dbReference type="SUPFAM" id="SSF55729">
    <property type="entry name" value="Acyl-CoA N-acyltransferases (Nat)"/>
    <property type="match status" value="1"/>
</dbReference>
<evidence type="ECO:0000313" key="2">
    <source>
        <dbReference type="EMBL" id="OHU93725.1"/>
    </source>
</evidence>
<name>A0A1S1N341_9GAMM</name>
<evidence type="ECO:0000259" key="1">
    <source>
        <dbReference type="PROSITE" id="PS51186"/>
    </source>
</evidence>
<dbReference type="AlphaFoldDB" id="A0A1S1N341"/>
<comment type="caution">
    <text evidence="2">The sequence shown here is derived from an EMBL/GenBank/DDBJ whole genome shotgun (WGS) entry which is preliminary data.</text>
</comment>
<dbReference type="PROSITE" id="PS51186">
    <property type="entry name" value="GNAT"/>
    <property type="match status" value="1"/>
</dbReference>
<dbReference type="OrthoDB" id="326501at2"/>
<accession>A0A1S1N341</accession>
<evidence type="ECO:0000313" key="3">
    <source>
        <dbReference type="Proteomes" id="UP000180253"/>
    </source>
</evidence>
<dbReference type="EMBL" id="MNAN01000037">
    <property type="protein sequence ID" value="OHU93725.1"/>
    <property type="molecule type" value="Genomic_DNA"/>
</dbReference>
<protein>
    <recommendedName>
        <fullName evidence="1">N-acetyltransferase domain-containing protein</fullName>
    </recommendedName>
</protein>
<organism evidence="2 3">
    <name type="scientific">Pseudoalteromonas byunsanensis</name>
    <dbReference type="NCBI Taxonomy" id="327939"/>
    <lineage>
        <taxon>Bacteria</taxon>
        <taxon>Pseudomonadati</taxon>
        <taxon>Pseudomonadota</taxon>
        <taxon>Gammaproteobacteria</taxon>
        <taxon>Alteromonadales</taxon>
        <taxon>Pseudoalteromonadaceae</taxon>
        <taxon>Pseudoalteromonas</taxon>
    </lineage>
</organism>
<dbReference type="Gene3D" id="3.40.630.30">
    <property type="match status" value="1"/>
</dbReference>
<keyword evidence="3" id="KW-1185">Reference proteome</keyword>
<feature type="domain" description="N-acetyltransferase" evidence="1">
    <location>
        <begin position="9"/>
        <end position="155"/>
    </location>
</feature>
<dbReference type="GO" id="GO:0016747">
    <property type="term" value="F:acyltransferase activity, transferring groups other than amino-acyl groups"/>
    <property type="evidence" value="ECO:0007669"/>
    <property type="project" value="InterPro"/>
</dbReference>
<dbReference type="STRING" id="327939.BIW53_19685"/>
<sequence>MQAIEPTDPHILQLMTWFNNSQELQMWAGPNFRYPFDLISFKADLGLYESKSLALQSASGELVAFGQYYLRSGCCHLARLAVNPTQRGAGIVNRLLSELCKRGLQSLQVQQCSLFVYRDNVSAIKAYERFGFKQTEFFDGAASLQGVIYMRKDALSC</sequence>
<dbReference type="Pfam" id="PF00583">
    <property type="entry name" value="Acetyltransf_1"/>
    <property type="match status" value="1"/>
</dbReference>
<proteinExistence type="predicted"/>
<gene>
    <name evidence="2" type="ORF">BIW53_19685</name>
</gene>
<dbReference type="InterPro" id="IPR016181">
    <property type="entry name" value="Acyl_CoA_acyltransferase"/>
</dbReference>
<dbReference type="InterPro" id="IPR000182">
    <property type="entry name" value="GNAT_dom"/>
</dbReference>
<dbReference type="CDD" id="cd04301">
    <property type="entry name" value="NAT_SF"/>
    <property type="match status" value="1"/>
</dbReference>